<dbReference type="RefSeq" id="WP_069644086.1">
    <property type="nucleotide sequence ID" value="NZ_MIJE01000034.1"/>
</dbReference>
<evidence type="ECO:0000313" key="5">
    <source>
        <dbReference type="Proteomes" id="UP000094296"/>
    </source>
</evidence>
<dbReference type="InterPro" id="IPR036457">
    <property type="entry name" value="PPM-type-like_dom_sf"/>
</dbReference>
<evidence type="ECO:0000313" key="4">
    <source>
        <dbReference type="EMBL" id="OEF95814.1"/>
    </source>
</evidence>
<dbReference type="CDD" id="cd06225">
    <property type="entry name" value="HAMP"/>
    <property type="match status" value="1"/>
</dbReference>
<dbReference type="Proteomes" id="UP000094296">
    <property type="component" value="Unassembled WGS sequence"/>
</dbReference>
<proteinExistence type="predicted"/>
<dbReference type="InterPro" id="IPR003660">
    <property type="entry name" value="HAMP_dom"/>
</dbReference>
<dbReference type="InterPro" id="IPR029150">
    <property type="entry name" value="dCache_3"/>
</dbReference>
<keyword evidence="2" id="KW-0472">Membrane</keyword>
<reference evidence="4 5" key="1">
    <citation type="submission" date="2016-09" db="EMBL/GenBank/DDBJ databases">
        <title>Draft genome sequence for the type strain of Desulfuribacillus alkaliarsenatis AHT28, an obligately anaerobic, sulfidogenic bacterium isolated from Russian soda lake sediments.</title>
        <authorList>
            <person name="Abin C.A."/>
            <person name="Hollibaugh J.T."/>
        </authorList>
    </citation>
    <scope>NUCLEOTIDE SEQUENCE [LARGE SCALE GENOMIC DNA]</scope>
    <source>
        <strain evidence="4 5">AHT28</strain>
    </source>
</reference>
<gene>
    <name evidence="4" type="ORF">BHF68_10455</name>
</gene>
<keyword evidence="5" id="KW-1185">Reference proteome</keyword>
<dbReference type="InterPro" id="IPR052016">
    <property type="entry name" value="Bact_Sigma-Reg"/>
</dbReference>
<keyword evidence="2" id="KW-1133">Transmembrane helix</keyword>
<evidence type="ECO:0000259" key="3">
    <source>
        <dbReference type="PROSITE" id="PS50885"/>
    </source>
</evidence>
<dbReference type="InterPro" id="IPR001932">
    <property type="entry name" value="PPM-type_phosphatase-like_dom"/>
</dbReference>
<name>A0A1E5FZ02_9FIRM</name>
<dbReference type="Pfam" id="PF14827">
    <property type="entry name" value="dCache_3"/>
    <property type="match status" value="1"/>
</dbReference>
<feature type="transmembrane region" description="Helical" evidence="2">
    <location>
        <begin position="278"/>
        <end position="298"/>
    </location>
</feature>
<dbReference type="SUPFAM" id="SSF158472">
    <property type="entry name" value="HAMP domain-like"/>
    <property type="match status" value="1"/>
</dbReference>
<dbReference type="OrthoDB" id="9763484at2"/>
<dbReference type="PROSITE" id="PS50885">
    <property type="entry name" value="HAMP"/>
    <property type="match status" value="1"/>
</dbReference>
<dbReference type="Pfam" id="PF07228">
    <property type="entry name" value="SpoIIE"/>
    <property type="match status" value="1"/>
</dbReference>
<dbReference type="GO" id="GO:0007165">
    <property type="term" value="P:signal transduction"/>
    <property type="evidence" value="ECO:0007669"/>
    <property type="project" value="InterPro"/>
</dbReference>
<keyword evidence="2" id="KW-0812">Transmembrane</keyword>
<dbReference type="InterPro" id="IPR029151">
    <property type="entry name" value="Sensor-like_sf"/>
</dbReference>
<dbReference type="AlphaFoldDB" id="A0A1E5FZ02"/>
<sequence length="628" mass="71786">MEFGLRAKVIIAIVVLIMFCSLIFTVRLNIQSQALLDERQQLLTHISLDPVERRISVIHSKLELVAIQIEHNNEIISAFVERDREQLARAVDPIMEQLVMNNINVLHFHLPDATTFYRGHNPALYGDNLYFRNMVLEITENKESISGFEFGISGLNYRVVKPIFIDGEYIGSFEVGETIGNHVLDVWKRAGAGEWYLYEFNNGEFGELLASTCGPLLTELCSDNIKMLTLGETTECTDGKEIINIVPLNNYQGEINWVVVRVYNNTEMIQLQHQQTRYNVIFGIALASMFGIISFIFLHRLFSPFHELINTTDQWATGQLQIPLKIVNSGDELERLSKTMENMRVSLDIQTKELQVRNQELTIVNKKLSELYKLRNDEVAKAAELHKKFLPSKLPTIEGAEVAAYYMPSGLVGGDFYNAIKYDDKLITYIVDVSGHGLDGAMMNVFISNVINQYIETISSQQESFMPSELLDYLVSKYLKEEFPADYHFAIVIMLYDSKQQTITYVNAGNHITPFFGKKGRIERLKEAGLPISTSIPKELMVYEDTVFTIDVDDWVLLVSSDGLPEQEYKGELYGEERIARLIENRYKPNAKELLNTIAMDLREYTRKSTYTDDVTIIALSSTKNNRF</sequence>
<organism evidence="4 5">
    <name type="scientific">Desulfuribacillus alkaliarsenatis</name>
    <dbReference type="NCBI Taxonomy" id="766136"/>
    <lineage>
        <taxon>Bacteria</taxon>
        <taxon>Bacillati</taxon>
        <taxon>Bacillota</taxon>
        <taxon>Desulfuribacillia</taxon>
        <taxon>Desulfuribacillales</taxon>
        <taxon>Desulfuribacillaceae</taxon>
        <taxon>Desulfuribacillus</taxon>
    </lineage>
</organism>
<dbReference type="EMBL" id="MIJE01000034">
    <property type="protein sequence ID" value="OEF95814.1"/>
    <property type="molecule type" value="Genomic_DNA"/>
</dbReference>
<accession>A0A1E5FZ02</accession>
<feature type="domain" description="HAMP" evidence="3">
    <location>
        <begin position="299"/>
        <end position="352"/>
    </location>
</feature>
<comment type="caution">
    <text evidence="4">The sequence shown here is derived from an EMBL/GenBank/DDBJ whole genome shotgun (WGS) entry which is preliminary data.</text>
</comment>
<dbReference type="GO" id="GO:0016020">
    <property type="term" value="C:membrane"/>
    <property type="evidence" value="ECO:0007669"/>
    <property type="project" value="InterPro"/>
</dbReference>
<evidence type="ECO:0000256" key="2">
    <source>
        <dbReference type="SAM" id="Phobius"/>
    </source>
</evidence>
<dbReference type="Gene3D" id="6.10.340.10">
    <property type="match status" value="1"/>
</dbReference>
<dbReference type="SMART" id="SM00331">
    <property type="entry name" value="PP2C_SIG"/>
    <property type="match status" value="1"/>
</dbReference>
<keyword evidence="1" id="KW-0378">Hydrolase</keyword>
<evidence type="ECO:0000256" key="1">
    <source>
        <dbReference type="ARBA" id="ARBA00022801"/>
    </source>
</evidence>
<dbReference type="STRING" id="766136.BHF68_10455"/>
<dbReference type="PANTHER" id="PTHR43156:SF2">
    <property type="entry name" value="STAGE II SPORULATION PROTEIN E"/>
    <property type="match status" value="1"/>
</dbReference>
<dbReference type="SUPFAM" id="SSF103190">
    <property type="entry name" value="Sensory domain-like"/>
    <property type="match status" value="1"/>
</dbReference>
<dbReference type="GO" id="GO:0016791">
    <property type="term" value="F:phosphatase activity"/>
    <property type="evidence" value="ECO:0007669"/>
    <property type="project" value="TreeGrafter"/>
</dbReference>
<feature type="transmembrane region" description="Helical" evidence="2">
    <location>
        <begin position="6"/>
        <end position="30"/>
    </location>
</feature>
<protein>
    <recommendedName>
        <fullName evidence="3">HAMP domain-containing protein</fullName>
    </recommendedName>
</protein>
<dbReference type="Gene3D" id="3.60.40.10">
    <property type="entry name" value="PPM-type phosphatase domain"/>
    <property type="match status" value="1"/>
</dbReference>
<dbReference type="Gene3D" id="3.30.450.20">
    <property type="entry name" value="PAS domain"/>
    <property type="match status" value="1"/>
</dbReference>
<dbReference type="PANTHER" id="PTHR43156">
    <property type="entry name" value="STAGE II SPORULATION PROTEIN E-RELATED"/>
    <property type="match status" value="1"/>
</dbReference>